<dbReference type="Pfam" id="PF04157">
    <property type="entry name" value="EAP30"/>
    <property type="match status" value="1"/>
</dbReference>
<dbReference type="AlphaFoldDB" id="A0A914DIV1"/>
<dbReference type="GO" id="GO:0000814">
    <property type="term" value="C:ESCRT II complex"/>
    <property type="evidence" value="ECO:0007669"/>
    <property type="project" value="UniProtKB-UniRule"/>
</dbReference>
<sequence>MASRRRGIGVGAVQRNQQIQAKFAAKGEELASEQLQRLSQQLEIFTQRLEEFARKHRDEIRKNSQFRRHFQEMCTQVGVDPLASSKGFWAEKLGVGDFYYELAVQIIEVCLSTNHINGGLMSVDELRNRLMKSRSRTRKEAISQDDVIRAVKKLKDLGHGFKLIELKCGRYLVQSVPRELSKDDTQIWQLAEENNGYVTAELIQQKFSWDTIRTSSALEKIVKDGMAWVDNQTSDNMTYYWFPALFFEQFNQISSSDSISGSTSSANY</sequence>
<organism evidence="12 13">
    <name type="scientific">Acrobeloides nanus</name>
    <dbReference type="NCBI Taxonomy" id="290746"/>
    <lineage>
        <taxon>Eukaryota</taxon>
        <taxon>Metazoa</taxon>
        <taxon>Ecdysozoa</taxon>
        <taxon>Nematoda</taxon>
        <taxon>Chromadorea</taxon>
        <taxon>Rhabditida</taxon>
        <taxon>Tylenchina</taxon>
        <taxon>Cephalobomorpha</taxon>
        <taxon>Cephaloboidea</taxon>
        <taxon>Cephalobidae</taxon>
        <taxon>Acrobeloides</taxon>
    </lineage>
</organism>
<dbReference type="InterPro" id="IPR036390">
    <property type="entry name" value="WH_DNA-bd_sf"/>
</dbReference>
<comment type="function">
    <text evidence="10">Component of the endosomal sorting complex required for transport II (ESCRT-II), which is required for multivesicular body (MVB) formation and sorting of endosomal cargo proteins into MVBs.</text>
</comment>
<keyword evidence="6" id="KW-0963">Cytoplasm</keyword>
<evidence type="ECO:0000256" key="5">
    <source>
        <dbReference type="ARBA" id="ARBA00022448"/>
    </source>
</evidence>
<keyword evidence="8 10" id="KW-0653">Protein transport</keyword>
<dbReference type="InterPro" id="IPR036388">
    <property type="entry name" value="WH-like_DNA-bd_sf"/>
</dbReference>
<keyword evidence="7" id="KW-0967">Endosome</keyword>
<dbReference type="PIRSF" id="PIRSF017215">
    <property type="entry name" value="ESCRT2_Vps22"/>
    <property type="match status" value="1"/>
</dbReference>
<dbReference type="Gene3D" id="1.10.10.10">
    <property type="entry name" value="Winged helix-like DNA-binding domain superfamily/Winged helix DNA-binding domain"/>
    <property type="match status" value="2"/>
</dbReference>
<dbReference type="SUPFAM" id="SSF46785">
    <property type="entry name" value="Winged helix' DNA-binding domain"/>
    <property type="match status" value="2"/>
</dbReference>
<dbReference type="FunFam" id="1.10.10.10:FF:000397">
    <property type="entry name" value="Vacuolar-sorting protein SNF8"/>
    <property type="match status" value="1"/>
</dbReference>
<dbReference type="FunFam" id="1.10.10.10:FF:000085">
    <property type="entry name" value="Vacuolar-sorting protein SNF8"/>
    <property type="match status" value="1"/>
</dbReference>
<evidence type="ECO:0000256" key="2">
    <source>
        <dbReference type="ARBA" id="ARBA00004496"/>
    </source>
</evidence>
<evidence type="ECO:0000256" key="8">
    <source>
        <dbReference type="ARBA" id="ARBA00022927"/>
    </source>
</evidence>
<protein>
    <recommendedName>
        <fullName evidence="4 10">Vacuolar-sorting protein SNF8</fullName>
    </recommendedName>
</protein>
<keyword evidence="5 10" id="KW-0813">Transport</keyword>
<evidence type="ECO:0000256" key="7">
    <source>
        <dbReference type="ARBA" id="ARBA00022753"/>
    </source>
</evidence>
<dbReference type="GO" id="GO:0043328">
    <property type="term" value="P:protein transport to vacuole involved in ubiquitin-dependent protein catabolic process via the multivesicular body sorting pathway"/>
    <property type="evidence" value="ECO:0007669"/>
    <property type="project" value="TreeGrafter"/>
</dbReference>
<evidence type="ECO:0000256" key="10">
    <source>
        <dbReference type="PIRNR" id="PIRNR017215"/>
    </source>
</evidence>
<accession>A0A914DIV1</accession>
<evidence type="ECO:0000256" key="11">
    <source>
        <dbReference type="SAM" id="Coils"/>
    </source>
</evidence>
<dbReference type="WBParaSite" id="ACRNAN_scaffold2866.g29711.t1">
    <property type="protein sequence ID" value="ACRNAN_scaffold2866.g29711.t1"/>
    <property type="gene ID" value="ACRNAN_scaffold2866.g29711"/>
</dbReference>
<dbReference type="InterPro" id="IPR040608">
    <property type="entry name" value="Snf8/Vps36"/>
</dbReference>
<dbReference type="InterPro" id="IPR016689">
    <property type="entry name" value="ESCRT-2_cplx_Snf8"/>
</dbReference>
<evidence type="ECO:0000256" key="9">
    <source>
        <dbReference type="ARBA" id="ARBA00023136"/>
    </source>
</evidence>
<dbReference type="Proteomes" id="UP000887540">
    <property type="component" value="Unplaced"/>
</dbReference>
<comment type="subunit">
    <text evidence="10">Component of the endosomal sorting complex required for transport II (ESCRT-II).</text>
</comment>
<evidence type="ECO:0000256" key="4">
    <source>
        <dbReference type="ARBA" id="ARBA00017052"/>
    </source>
</evidence>
<evidence type="ECO:0000256" key="6">
    <source>
        <dbReference type="ARBA" id="ARBA00022490"/>
    </source>
</evidence>
<comment type="similarity">
    <text evidence="3 10">Belongs to the SNF8 family.</text>
</comment>
<name>A0A914DIV1_9BILA</name>
<dbReference type="PANTHER" id="PTHR12806">
    <property type="entry name" value="EAP30 SUBUNIT OF ELL COMPLEX"/>
    <property type="match status" value="1"/>
</dbReference>
<keyword evidence="9" id="KW-0472">Membrane</keyword>
<dbReference type="PANTHER" id="PTHR12806:SF0">
    <property type="entry name" value="VACUOLAR-SORTING PROTEIN SNF8"/>
    <property type="match status" value="1"/>
</dbReference>
<evidence type="ECO:0000256" key="3">
    <source>
        <dbReference type="ARBA" id="ARBA00009834"/>
    </source>
</evidence>
<keyword evidence="11" id="KW-0175">Coiled coil</keyword>
<reference evidence="13" key="1">
    <citation type="submission" date="2022-11" db="UniProtKB">
        <authorList>
            <consortium name="WormBaseParasite"/>
        </authorList>
    </citation>
    <scope>IDENTIFICATION</scope>
</reference>
<feature type="coiled-coil region" evidence="11">
    <location>
        <begin position="28"/>
        <end position="55"/>
    </location>
</feature>
<keyword evidence="12" id="KW-1185">Reference proteome</keyword>
<comment type="subcellular location">
    <subcellularLocation>
        <location evidence="2">Cytoplasm</location>
    </subcellularLocation>
    <subcellularLocation>
        <location evidence="1">Endosome membrane</location>
        <topology evidence="1">Peripheral membrane protein</topology>
    </subcellularLocation>
</comment>
<evidence type="ECO:0000256" key="1">
    <source>
        <dbReference type="ARBA" id="ARBA00004481"/>
    </source>
</evidence>
<evidence type="ECO:0000313" key="12">
    <source>
        <dbReference type="Proteomes" id="UP000887540"/>
    </source>
</evidence>
<proteinExistence type="inferred from homology"/>
<dbReference type="Gene3D" id="6.10.140.180">
    <property type="match status" value="1"/>
</dbReference>
<evidence type="ECO:0000313" key="13">
    <source>
        <dbReference type="WBParaSite" id="ACRNAN_scaffold2866.g29711.t1"/>
    </source>
</evidence>